<organism evidence="1 2">
    <name type="scientific">Decorospora gaudefroyi</name>
    <dbReference type="NCBI Taxonomy" id="184978"/>
    <lineage>
        <taxon>Eukaryota</taxon>
        <taxon>Fungi</taxon>
        <taxon>Dikarya</taxon>
        <taxon>Ascomycota</taxon>
        <taxon>Pezizomycotina</taxon>
        <taxon>Dothideomycetes</taxon>
        <taxon>Pleosporomycetidae</taxon>
        <taxon>Pleosporales</taxon>
        <taxon>Pleosporineae</taxon>
        <taxon>Pleosporaceae</taxon>
        <taxon>Decorospora</taxon>
    </lineage>
</organism>
<evidence type="ECO:0000313" key="1">
    <source>
        <dbReference type="EMBL" id="KAF1832718.1"/>
    </source>
</evidence>
<proteinExistence type="predicted"/>
<dbReference type="AlphaFoldDB" id="A0A6A5K673"/>
<gene>
    <name evidence="1" type="ORF">BDW02DRAFT_410808</name>
</gene>
<protein>
    <submittedName>
        <fullName evidence="1">Uncharacterized protein</fullName>
    </submittedName>
</protein>
<dbReference type="Proteomes" id="UP000800040">
    <property type="component" value="Unassembled WGS sequence"/>
</dbReference>
<evidence type="ECO:0000313" key="2">
    <source>
        <dbReference type="Proteomes" id="UP000800040"/>
    </source>
</evidence>
<reference evidence="1" key="1">
    <citation type="submission" date="2020-01" db="EMBL/GenBank/DDBJ databases">
        <authorList>
            <consortium name="DOE Joint Genome Institute"/>
            <person name="Haridas S."/>
            <person name="Albert R."/>
            <person name="Binder M."/>
            <person name="Bloem J."/>
            <person name="Labutti K."/>
            <person name="Salamov A."/>
            <person name="Andreopoulos B."/>
            <person name="Baker S.E."/>
            <person name="Barry K."/>
            <person name="Bills G."/>
            <person name="Bluhm B.H."/>
            <person name="Cannon C."/>
            <person name="Castanera R."/>
            <person name="Culley D.E."/>
            <person name="Daum C."/>
            <person name="Ezra D."/>
            <person name="Gonzalez J.B."/>
            <person name="Henrissat B."/>
            <person name="Kuo A."/>
            <person name="Liang C."/>
            <person name="Lipzen A."/>
            <person name="Lutzoni F."/>
            <person name="Magnuson J."/>
            <person name="Mondo S."/>
            <person name="Nolan M."/>
            <person name="Ohm R."/>
            <person name="Pangilinan J."/>
            <person name="Park H.-J."/>
            <person name="Ramirez L."/>
            <person name="Alfaro M."/>
            <person name="Sun H."/>
            <person name="Tritt A."/>
            <person name="Yoshinaga Y."/>
            <person name="Zwiers L.-H."/>
            <person name="Turgeon B.G."/>
            <person name="Goodwin S.B."/>
            <person name="Spatafora J.W."/>
            <person name="Crous P.W."/>
            <person name="Grigoriev I.V."/>
        </authorList>
    </citation>
    <scope>NUCLEOTIDE SEQUENCE</scope>
    <source>
        <strain evidence="1">P77</strain>
    </source>
</reference>
<sequence>MSGAMQLFIEHIPHNSRQELFISKATVYNVMAMSRVWRAQDPGVMLWEASLETSEFATPPEQEQEQSLPVAKQDIQDFLASNYDDDEGQLILPLIEDILEPDIKTELESDFCL</sequence>
<keyword evidence="2" id="KW-1185">Reference proteome</keyword>
<name>A0A6A5K673_9PLEO</name>
<dbReference type="EMBL" id="ML975332">
    <property type="protein sequence ID" value="KAF1832718.1"/>
    <property type="molecule type" value="Genomic_DNA"/>
</dbReference>
<accession>A0A6A5K673</accession>